<dbReference type="STRING" id="717606.PaecuDRAFT_1293"/>
<sequence>MAIRKIEHVGIMVTNIELSISYYTKVLGLEHRKTMTHSNGVIRLAFLAFPGHEETEIELIEGYNSELPAEGKVHHVAFTVDDVEVEFTRIKQLQVPLRDTEITTLPDGSRYFFFYGPDGELFELFQPGTAQ</sequence>
<dbReference type="eggNOG" id="COG0346">
    <property type="taxonomic scope" value="Bacteria"/>
</dbReference>
<dbReference type="PANTHER" id="PTHR43048:SF3">
    <property type="entry name" value="METHYLMALONYL-COA EPIMERASE, MITOCHONDRIAL"/>
    <property type="match status" value="1"/>
</dbReference>
<keyword evidence="4" id="KW-1185">Reference proteome</keyword>
<evidence type="ECO:0000313" key="3">
    <source>
        <dbReference type="EMBL" id="EFM11687.1"/>
    </source>
</evidence>
<reference evidence="3 4" key="1">
    <citation type="submission" date="2010-07" db="EMBL/GenBank/DDBJ databases">
        <title>The draft genome of Paenibacillus curdlanolyticus YK9.</title>
        <authorList>
            <consortium name="US DOE Joint Genome Institute (JGI-PGF)"/>
            <person name="Lucas S."/>
            <person name="Copeland A."/>
            <person name="Lapidus A."/>
            <person name="Cheng J.-F."/>
            <person name="Bruce D."/>
            <person name="Goodwin L."/>
            <person name="Pitluck S."/>
            <person name="Land M.L."/>
            <person name="Hauser L."/>
            <person name="Chang Y.-J."/>
            <person name="Jeffries C."/>
            <person name="Anderson I.J."/>
            <person name="Johnson E."/>
            <person name="Loganathan U."/>
            <person name="Mulhopadhyay B."/>
            <person name="Kyrpides N."/>
            <person name="Woyke T.J."/>
        </authorList>
    </citation>
    <scope>NUCLEOTIDE SEQUENCE [LARGE SCALE GENOMIC DNA]</scope>
    <source>
        <strain evidence="3 4">YK9</strain>
    </source>
</reference>
<feature type="domain" description="VOC" evidence="2">
    <location>
        <begin position="5"/>
        <end position="127"/>
    </location>
</feature>
<dbReference type="InterPro" id="IPR037523">
    <property type="entry name" value="VOC_core"/>
</dbReference>
<keyword evidence="3" id="KW-0560">Oxidoreductase</keyword>
<dbReference type="Proteomes" id="UP000005387">
    <property type="component" value="Unassembled WGS sequence"/>
</dbReference>
<keyword evidence="1" id="KW-0479">Metal-binding</keyword>
<accession>E0I6M1</accession>
<dbReference type="OrthoDB" id="371072at2"/>
<dbReference type="SUPFAM" id="SSF54593">
    <property type="entry name" value="Glyoxalase/Bleomycin resistance protein/Dihydroxybiphenyl dioxygenase"/>
    <property type="match status" value="1"/>
</dbReference>
<name>E0I6M1_9BACL</name>
<organism evidence="3 4">
    <name type="scientific">Paenibacillus curdlanolyticus YK9</name>
    <dbReference type="NCBI Taxonomy" id="717606"/>
    <lineage>
        <taxon>Bacteria</taxon>
        <taxon>Bacillati</taxon>
        <taxon>Bacillota</taxon>
        <taxon>Bacilli</taxon>
        <taxon>Bacillales</taxon>
        <taxon>Paenibacillaceae</taxon>
        <taxon>Paenibacillus</taxon>
    </lineage>
</organism>
<dbReference type="GO" id="GO:0046872">
    <property type="term" value="F:metal ion binding"/>
    <property type="evidence" value="ECO:0007669"/>
    <property type="project" value="UniProtKB-KW"/>
</dbReference>
<dbReference type="GO" id="GO:0046491">
    <property type="term" value="P:L-methylmalonyl-CoA metabolic process"/>
    <property type="evidence" value="ECO:0007669"/>
    <property type="project" value="TreeGrafter"/>
</dbReference>
<dbReference type="EMBL" id="AEDD01000003">
    <property type="protein sequence ID" value="EFM11687.1"/>
    <property type="molecule type" value="Genomic_DNA"/>
</dbReference>
<dbReference type="Pfam" id="PF00903">
    <property type="entry name" value="Glyoxalase"/>
    <property type="match status" value="1"/>
</dbReference>
<dbReference type="RefSeq" id="WP_006037308.1">
    <property type="nucleotide sequence ID" value="NZ_AEDD01000003.1"/>
</dbReference>
<dbReference type="InterPro" id="IPR029068">
    <property type="entry name" value="Glyas_Bleomycin-R_OHBP_Dase"/>
</dbReference>
<dbReference type="Gene3D" id="3.10.180.10">
    <property type="entry name" value="2,3-Dihydroxybiphenyl 1,2-Dioxygenase, domain 1"/>
    <property type="match status" value="1"/>
</dbReference>
<protein>
    <submittedName>
        <fullName evidence="3">Glyoxalase/bleomycin resistance protein/dioxygenase</fullName>
    </submittedName>
</protein>
<dbReference type="InterPro" id="IPR004360">
    <property type="entry name" value="Glyas_Fos-R_dOase_dom"/>
</dbReference>
<evidence type="ECO:0000256" key="1">
    <source>
        <dbReference type="ARBA" id="ARBA00022723"/>
    </source>
</evidence>
<evidence type="ECO:0000313" key="4">
    <source>
        <dbReference type="Proteomes" id="UP000005387"/>
    </source>
</evidence>
<dbReference type="InterPro" id="IPR051785">
    <property type="entry name" value="MMCE/EMCE_epimerase"/>
</dbReference>
<dbReference type="CDD" id="cd06587">
    <property type="entry name" value="VOC"/>
    <property type="match status" value="1"/>
</dbReference>
<dbReference type="AlphaFoldDB" id="E0I6M1"/>
<gene>
    <name evidence="3" type="ORF">PaecuDRAFT_1293</name>
</gene>
<evidence type="ECO:0000259" key="2">
    <source>
        <dbReference type="PROSITE" id="PS51819"/>
    </source>
</evidence>
<dbReference type="GO" id="GO:0051213">
    <property type="term" value="F:dioxygenase activity"/>
    <property type="evidence" value="ECO:0007669"/>
    <property type="project" value="UniProtKB-KW"/>
</dbReference>
<dbReference type="PROSITE" id="PS51819">
    <property type="entry name" value="VOC"/>
    <property type="match status" value="1"/>
</dbReference>
<keyword evidence="3" id="KW-0223">Dioxygenase</keyword>
<proteinExistence type="predicted"/>
<dbReference type="GO" id="GO:0004493">
    <property type="term" value="F:methylmalonyl-CoA epimerase activity"/>
    <property type="evidence" value="ECO:0007669"/>
    <property type="project" value="TreeGrafter"/>
</dbReference>
<dbReference type="PANTHER" id="PTHR43048">
    <property type="entry name" value="METHYLMALONYL-COA EPIMERASE"/>
    <property type="match status" value="1"/>
</dbReference>